<dbReference type="RefSeq" id="WP_048705648.1">
    <property type="nucleotide sequence ID" value="NZ_CP012034.1"/>
</dbReference>
<organism evidence="2 3">
    <name type="scientific">Companilactobacillus ginsenosidimutans</name>
    <dbReference type="NCBI Taxonomy" id="1007676"/>
    <lineage>
        <taxon>Bacteria</taxon>
        <taxon>Bacillati</taxon>
        <taxon>Bacillota</taxon>
        <taxon>Bacilli</taxon>
        <taxon>Lactobacillales</taxon>
        <taxon>Lactobacillaceae</taxon>
        <taxon>Companilactobacillus</taxon>
    </lineage>
</organism>
<dbReference type="PATRIC" id="fig|1007676.4.peg.2169"/>
<feature type="signal peptide" evidence="1">
    <location>
        <begin position="1"/>
        <end position="28"/>
    </location>
</feature>
<proteinExistence type="predicted"/>
<evidence type="ECO:0000313" key="2">
    <source>
        <dbReference type="EMBL" id="AKP67953.1"/>
    </source>
</evidence>
<feature type="chain" id="PRO_5005209162" evidence="1">
    <location>
        <begin position="29"/>
        <end position="61"/>
    </location>
</feature>
<name>A0A0H4QMM6_9LACO</name>
<keyword evidence="1" id="KW-0732">Signal</keyword>
<reference evidence="3" key="1">
    <citation type="submission" date="2015-07" db="EMBL/GenBank/DDBJ databases">
        <title>Lactobacillus ginsenosidimutans/EMML 3141/ whole genome sequencing.</title>
        <authorList>
            <person name="Kim M.K."/>
            <person name="Im W.-T."/>
            <person name="Srinivasan S."/>
            <person name="Lee J.-J."/>
        </authorList>
    </citation>
    <scope>NUCLEOTIDE SEQUENCE [LARGE SCALE GENOMIC DNA]</scope>
    <source>
        <strain evidence="3">EMML 3041</strain>
    </source>
</reference>
<gene>
    <name evidence="2" type="ORF">ABM34_10710</name>
</gene>
<dbReference type="AlphaFoldDB" id="A0A0H4QMM6"/>
<dbReference type="Proteomes" id="UP000036106">
    <property type="component" value="Chromosome"/>
</dbReference>
<dbReference type="KEGG" id="lgn:ABM34_10710"/>
<protein>
    <submittedName>
        <fullName evidence="2">Uncharacterized protein</fullName>
    </submittedName>
</protein>
<evidence type="ECO:0000313" key="3">
    <source>
        <dbReference type="Proteomes" id="UP000036106"/>
    </source>
</evidence>
<dbReference type="STRING" id="1007676.ABM34_10710"/>
<sequence>MEIRKRSFKVAIALIALGFGLPVTNVSAESSEKQPIKLIVISLSDNNDSTTVPLYVKKEIR</sequence>
<evidence type="ECO:0000256" key="1">
    <source>
        <dbReference type="SAM" id="SignalP"/>
    </source>
</evidence>
<dbReference type="EMBL" id="CP012034">
    <property type="protein sequence ID" value="AKP67953.1"/>
    <property type="molecule type" value="Genomic_DNA"/>
</dbReference>
<accession>A0A0H4QMM6</accession>
<keyword evidence="3" id="KW-1185">Reference proteome</keyword>